<evidence type="ECO:0000313" key="1">
    <source>
        <dbReference type="EMBL" id="KAK4315878.1"/>
    </source>
</evidence>
<reference evidence="1" key="1">
    <citation type="submission" date="2023-11" db="EMBL/GenBank/DDBJ databases">
        <title>Genome assemblies of two species of porcelain crab, Petrolisthes cinctipes and Petrolisthes manimaculis (Anomura: Porcellanidae).</title>
        <authorList>
            <person name="Angst P."/>
        </authorList>
    </citation>
    <scope>NUCLEOTIDE SEQUENCE</scope>
    <source>
        <strain evidence="1">PB745_02</strain>
        <tissue evidence="1">Gill</tissue>
    </source>
</reference>
<keyword evidence="2" id="KW-1185">Reference proteome</keyword>
<gene>
    <name evidence="1" type="ORF">Pmani_012904</name>
</gene>
<evidence type="ECO:0000313" key="2">
    <source>
        <dbReference type="Proteomes" id="UP001292094"/>
    </source>
</evidence>
<name>A0AAE1PX01_9EUCA</name>
<sequence length="66" mass="7003">MVMGSFKVGGLGWLAGLHTLAHRQAGNPHRANQCLVEVPAVPPFLFTQCGRSTARGGMTSKALRLT</sequence>
<accession>A0AAE1PX01</accession>
<dbReference type="Proteomes" id="UP001292094">
    <property type="component" value="Unassembled WGS sequence"/>
</dbReference>
<protein>
    <submittedName>
        <fullName evidence="1">Uncharacterized protein</fullName>
    </submittedName>
</protein>
<proteinExistence type="predicted"/>
<dbReference type="AlphaFoldDB" id="A0AAE1PX01"/>
<comment type="caution">
    <text evidence="1">The sequence shown here is derived from an EMBL/GenBank/DDBJ whole genome shotgun (WGS) entry which is preliminary data.</text>
</comment>
<dbReference type="EMBL" id="JAWZYT010001069">
    <property type="protein sequence ID" value="KAK4315878.1"/>
    <property type="molecule type" value="Genomic_DNA"/>
</dbReference>
<organism evidence="1 2">
    <name type="scientific">Petrolisthes manimaculis</name>
    <dbReference type="NCBI Taxonomy" id="1843537"/>
    <lineage>
        <taxon>Eukaryota</taxon>
        <taxon>Metazoa</taxon>
        <taxon>Ecdysozoa</taxon>
        <taxon>Arthropoda</taxon>
        <taxon>Crustacea</taxon>
        <taxon>Multicrustacea</taxon>
        <taxon>Malacostraca</taxon>
        <taxon>Eumalacostraca</taxon>
        <taxon>Eucarida</taxon>
        <taxon>Decapoda</taxon>
        <taxon>Pleocyemata</taxon>
        <taxon>Anomura</taxon>
        <taxon>Galatheoidea</taxon>
        <taxon>Porcellanidae</taxon>
        <taxon>Petrolisthes</taxon>
    </lineage>
</organism>